<feature type="transmembrane region" description="Helical" evidence="6">
    <location>
        <begin position="61"/>
        <end position="86"/>
    </location>
</feature>
<evidence type="ECO:0008006" key="9">
    <source>
        <dbReference type="Google" id="ProtNLM"/>
    </source>
</evidence>
<evidence type="ECO:0000256" key="3">
    <source>
        <dbReference type="ARBA" id="ARBA00022692"/>
    </source>
</evidence>
<dbReference type="PANTHER" id="PTHR21716">
    <property type="entry name" value="TRANSMEMBRANE PROTEIN"/>
    <property type="match status" value="1"/>
</dbReference>
<dbReference type="Proteomes" id="UP000176406">
    <property type="component" value="Unassembled WGS sequence"/>
</dbReference>
<feature type="transmembrane region" description="Helical" evidence="6">
    <location>
        <begin position="31"/>
        <end position="49"/>
    </location>
</feature>
<dbReference type="EMBL" id="MHMG01000002">
    <property type="protein sequence ID" value="OGZ24093.1"/>
    <property type="molecule type" value="Genomic_DNA"/>
</dbReference>
<reference evidence="7 8" key="1">
    <citation type="journal article" date="2016" name="Nat. Commun.">
        <title>Thousands of microbial genomes shed light on interconnected biogeochemical processes in an aquifer system.</title>
        <authorList>
            <person name="Anantharaman K."/>
            <person name="Brown C.T."/>
            <person name="Hug L.A."/>
            <person name="Sharon I."/>
            <person name="Castelle C.J."/>
            <person name="Probst A.J."/>
            <person name="Thomas B.C."/>
            <person name="Singh A."/>
            <person name="Wilkins M.J."/>
            <person name="Karaoz U."/>
            <person name="Brodie E.L."/>
            <person name="Williams K.H."/>
            <person name="Hubbard S.S."/>
            <person name="Banfield J.F."/>
        </authorList>
    </citation>
    <scope>NUCLEOTIDE SEQUENCE [LARGE SCALE GENOMIC DNA]</scope>
</reference>
<dbReference type="InterPro" id="IPR002549">
    <property type="entry name" value="AI-2E-like"/>
</dbReference>
<feature type="transmembrane region" description="Helical" evidence="6">
    <location>
        <begin position="202"/>
        <end position="221"/>
    </location>
</feature>
<feature type="non-terminal residue" evidence="7">
    <location>
        <position position="318"/>
    </location>
</feature>
<evidence type="ECO:0000313" key="8">
    <source>
        <dbReference type="Proteomes" id="UP000176406"/>
    </source>
</evidence>
<evidence type="ECO:0000256" key="6">
    <source>
        <dbReference type="SAM" id="Phobius"/>
    </source>
</evidence>
<name>A0A1G2EE79_9BACT</name>
<dbReference type="AlphaFoldDB" id="A0A1G2EE79"/>
<gene>
    <name evidence="7" type="ORF">A3A08_00485</name>
</gene>
<evidence type="ECO:0000313" key="7">
    <source>
        <dbReference type="EMBL" id="OGZ24093.1"/>
    </source>
</evidence>
<comment type="subcellular location">
    <subcellularLocation>
        <location evidence="1">Membrane</location>
        <topology evidence="1">Multi-pass membrane protein</topology>
    </subcellularLocation>
</comment>
<keyword evidence="5 6" id="KW-0472">Membrane</keyword>
<keyword evidence="4 6" id="KW-1133">Transmembrane helix</keyword>
<evidence type="ECO:0000256" key="4">
    <source>
        <dbReference type="ARBA" id="ARBA00022989"/>
    </source>
</evidence>
<protein>
    <recommendedName>
        <fullName evidence="9">AI-2E family transporter</fullName>
    </recommendedName>
</protein>
<dbReference type="GO" id="GO:0016020">
    <property type="term" value="C:membrane"/>
    <property type="evidence" value="ECO:0007669"/>
    <property type="project" value="UniProtKB-SubCell"/>
</dbReference>
<accession>A0A1G2EE79</accession>
<dbReference type="PANTHER" id="PTHR21716:SF62">
    <property type="entry name" value="TRANSPORT PROTEIN YDBI-RELATED"/>
    <property type="match status" value="1"/>
</dbReference>
<dbReference type="Pfam" id="PF01594">
    <property type="entry name" value="AI-2E_transport"/>
    <property type="match status" value="1"/>
</dbReference>
<evidence type="ECO:0000256" key="1">
    <source>
        <dbReference type="ARBA" id="ARBA00004141"/>
    </source>
</evidence>
<evidence type="ECO:0000256" key="2">
    <source>
        <dbReference type="ARBA" id="ARBA00009773"/>
    </source>
</evidence>
<dbReference type="GO" id="GO:0055085">
    <property type="term" value="P:transmembrane transport"/>
    <property type="evidence" value="ECO:0007669"/>
    <property type="project" value="TreeGrafter"/>
</dbReference>
<feature type="transmembrane region" description="Helical" evidence="6">
    <location>
        <begin position="289"/>
        <end position="315"/>
    </location>
</feature>
<comment type="caution">
    <text evidence="7">The sequence shown here is derived from an EMBL/GenBank/DDBJ whole genome shotgun (WGS) entry which is preliminary data.</text>
</comment>
<sequence>MNQVLDISWKTIFKMVITGFSLYFIFLLRDVLVLIIFALIISILFNPAIEFLQRYKIPRILAVVLIYVGIFGILGFFIYLTIPVFITELKQFSQLFPQYFEKLAPPLKGLGLETFNNFDSFVNGLGEMAVKASSSIFSAISIIFGGIFSTIVIFTIALFISLEEKAFERMVGVFSPKKYEAYILDLWHRSQVKVSGWFGSKVLTALFVGIVTFAACKILAVKYAISFAFIAGILNIIPIIGPIVTGAIIFIFTALDSLTKAIFILIAFVLLQQIEGNIITPILTRKFVGIPAVLVLIALLIGSQLWGILGAILAIPLA</sequence>
<comment type="similarity">
    <text evidence="2">Belongs to the autoinducer-2 exporter (AI-2E) (TC 2.A.86) family.</text>
</comment>
<evidence type="ECO:0000256" key="5">
    <source>
        <dbReference type="ARBA" id="ARBA00023136"/>
    </source>
</evidence>
<proteinExistence type="inferred from homology"/>
<organism evidence="7 8">
    <name type="scientific">Candidatus Nealsonbacteria bacterium RIFCSPLOWO2_01_FULL_41_9</name>
    <dbReference type="NCBI Taxonomy" id="1801671"/>
    <lineage>
        <taxon>Bacteria</taxon>
        <taxon>Candidatus Nealsoniibacteriota</taxon>
    </lineage>
</organism>
<feature type="transmembrane region" description="Helical" evidence="6">
    <location>
        <begin position="227"/>
        <end position="255"/>
    </location>
</feature>
<keyword evidence="3 6" id="KW-0812">Transmembrane</keyword>
<feature type="transmembrane region" description="Helical" evidence="6">
    <location>
        <begin position="136"/>
        <end position="160"/>
    </location>
</feature>